<proteinExistence type="predicted"/>
<sequence length="65" mass="7777">MLGSLLCAIIGHKINRHRVWHDGRDFRSRCRRCKANMIRTREGWERFKPDIHGTDRKLEHHEGEG</sequence>
<evidence type="ECO:0000313" key="2">
    <source>
        <dbReference type="Proteomes" id="UP001595378"/>
    </source>
</evidence>
<reference evidence="2" key="1">
    <citation type="journal article" date="2019" name="Int. J. Syst. Evol. Microbiol.">
        <title>The Global Catalogue of Microorganisms (GCM) 10K type strain sequencing project: providing services to taxonomists for standard genome sequencing and annotation.</title>
        <authorList>
            <consortium name="The Broad Institute Genomics Platform"/>
            <consortium name="The Broad Institute Genome Sequencing Center for Infectious Disease"/>
            <person name="Wu L."/>
            <person name="Ma J."/>
        </authorList>
    </citation>
    <scope>NUCLEOTIDE SEQUENCE [LARGE SCALE GENOMIC DNA]</scope>
    <source>
        <strain evidence="2">KCTC 52606</strain>
    </source>
</reference>
<dbReference type="Proteomes" id="UP001595378">
    <property type="component" value="Unassembled WGS sequence"/>
</dbReference>
<evidence type="ECO:0008006" key="3">
    <source>
        <dbReference type="Google" id="ProtNLM"/>
    </source>
</evidence>
<evidence type="ECO:0000313" key="1">
    <source>
        <dbReference type="EMBL" id="MFC3101137.1"/>
    </source>
</evidence>
<comment type="caution">
    <text evidence="1">The sequence shown here is derived from an EMBL/GenBank/DDBJ whole genome shotgun (WGS) entry which is preliminary data.</text>
</comment>
<name>A0ABV7EEJ6_9SPHN</name>
<dbReference type="EMBL" id="JBHRSU010000030">
    <property type="protein sequence ID" value="MFC3101137.1"/>
    <property type="molecule type" value="Genomic_DNA"/>
</dbReference>
<protein>
    <recommendedName>
        <fullName evidence="3">HNH endonuclease</fullName>
    </recommendedName>
</protein>
<organism evidence="1 2">
    <name type="scientific">Alteraurantiacibacter lauratis</name>
    <dbReference type="NCBI Taxonomy" id="2054627"/>
    <lineage>
        <taxon>Bacteria</taxon>
        <taxon>Pseudomonadati</taxon>
        <taxon>Pseudomonadota</taxon>
        <taxon>Alphaproteobacteria</taxon>
        <taxon>Sphingomonadales</taxon>
        <taxon>Erythrobacteraceae</taxon>
        <taxon>Alteraurantiacibacter</taxon>
    </lineage>
</organism>
<gene>
    <name evidence="1" type="ORF">ACFODK_09565</name>
</gene>
<dbReference type="RefSeq" id="WP_336919613.1">
    <property type="nucleotide sequence ID" value="NZ_JBANRN010000011.1"/>
</dbReference>
<keyword evidence="2" id="KW-1185">Reference proteome</keyword>
<accession>A0ABV7EEJ6</accession>